<evidence type="ECO:0000313" key="2">
    <source>
        <dbReference type="Proteomes" id="UP000811365"/>
    </source>
</evidence>
<gene>
    <name evidence="1" type="ORF">KH315_09360</name>
</gene>
<dbReference type="EMBL" id="JAGZYH010000033">
    <property type="protein sequence ID" value="MBS6622350.1"/>
    <property type="molecule type" value="Genomic_DNA"/>
</dbReference>
<name>A0A9E1LZ11_9FIRM</name>
<comment type="caution">
    <text evidence="1">The sequence shown here is derived from an EMBL/GenBank/DDBJ whole genome shotgun (WGS) entry which is preliminary data.</text>
</comment>
<dbReference type="AlphaFoldDB" id="A0A9E1LZ11"/>
<protein>
    <submittedName>
        <fullName evidence="1">Uncharacterized protein</fullName>
    </submittedName>
</protein>
<reference evidence="1" key="1">
    <citation type="submission" date="2021-02" db="EMBL/GenBank/DDBJ databases">
        <title>Infant gut strain persistence is associated with maternal origin, phylogeny, and functional potential including surface adhesion and iron acquisition.</title>
        <authorList>
            <person name="Lou Y.C."/>
        </authorList>
    </citation>
    <scope>NUCLEOTIDE SEQUENCE</scope>
    <source>
        <strain evidence="1">L2_039_000G1_dasL2_039_000G1_maxbin2.maxbin.077</strain>
    </source>
</reference>
<dbReference type="Proteomes" id="UP000811365">
    <property type="component" value="Unassembled WGS sequence"/>
</dbReference>
<organism evidence="1 2">
    <name type="scientific">Faecalibacterium prausnitzii</name>
    <dbReference type="NCBI Taxonomy" id="853"/>
    <lineage>
        <taxon>Bacteria</taxon>
        <taxon>Bacillati</taxon>
        <taxon>Bacillota</taxon>
        <taxon>Clostridia</taxon>
        <taxon>Eubacteriales</taxon>
        <taxon>Oscillospiraceae</taxon>
        <taxon>Faecalibacterium</taxon>
    </lineage>
</organism>
<proteinExistence type="predicted"/>
<sequence>MEDKKIVVDGVELIPVWRVLYQDAWMKRSGRGFWILENMAKGWQEMNWVGRHTFKSQQAAVDALNALIRERCKGAHTQTQMCGGFGIDIVIDGDAANDMRIVDWKIQKQYKTRWELVDEMEASE</sequence>
<accession>A0A9E1LZ11</accession>
<evidence type="ECO:0000313" key="1">
    <source>
        <dbReference type="EMBL" id="MBS6622350.1"/>
    </source>
</evidence>